<dbReference type="GO" id="GO:0005096">
    <property type="term" value="F:GTPase activator activity"/>
    <property type="evidence" value="ECO:0007669"/>
    <property type="project" value="UniProtKB-KW"/>
</dbReference>
<dbReference type="Pfam" id="PF25336">
    <property type="entry name" value="C2_SYDE"/>
    <property type="match status" value="1"/>
</dbReference>
<accession>Q4TC14</accession>
<dbReference type="OrthoDB" id="120383at2759"/>
<dbReference type="GO" id="GO:0016477">
    <property type="term" value="P:cell migration"/>
    <property type="evidence" value="ECO:0007669"/>
    <property type="project" value="TreeGrafter"/>
</dbReference>
<comment type="caution">
    <text evidence="4">The sequence shown here is derived from an EMBL/GenBank/DDBJ whole genome shotgun (WGS) entry which is preliminary data.</text>
</comment>
<dbReference type="GO" id="GO:0097060">
    <property type="term" value="C:synaptic membrane"/>
    <property type="evidence" value="ECO:0007669"/>
    <property type="project" value="TreeGrafter"/>
</dbReference>
<name>Q4TC14_TETNG</name>
<evidence type="ECO:0000259" key="3">
    <source>
        <dbReference type="PROSITE" id="PS50238"/>
    </source>
</evidence>
<dbReference type="Pfam" id="PF00620">
    <property type="entry name" value="RhoGAP"/>
    <property type="match status" value="2"/>
</dbReference>
<dbReference type="GO" id="GO:0007165">
    <property type="term" value="P:signal transduction"/>
    <property type="evidence" value="ECO:0007669"/>
    <property type="project" value="InterPro"/>
</dbReference>
<protein>
    <submittedName>
        <fullName evidence="4">(spotted green pufferfish) hypothetical protein</fullName>
    </submittedName>
</protein>
<dbReference type="InterPro" id="IPR000198">
    <property type="entry name" value="RhoGAP_dom"/>
</dbReference>
<feature type="compositionally biased region" description="Polar residues" evidence="2">
    <location>
        <begin position="302"/>
        <end position="315"/>
    </location>
</feature>
<proteinExistence type="predicted"/>
<dbReference type="SUPFAM" id="SSF48350">
    <property type="entry name" value="GTPase activation domain, GAP"/>
    <property type="match status" value="1"/>
</dbReference>
<dbReference type="Gene3D" id="1.10.555.10">
    <property type="entry name" value="Rho GTPase activation protein"/>
    <property type="match status" value="1"/>
</dbReference>
<gene>
    <name evidence="4" type="ORF">GSTENG00003510001</name>
</gene>
<dbReference type="InterPro" id="IPR008936">
    <property type="entry name" value="Rho_GTPase_activation_prot"/>
</dbReference>
<feature type="compositionally biased region" description="Low complexity" evidence="2">
    <location>
        <begin position="845"/>
        <end position="863"/>
    </location>
</feature>
<feature type="compositionally biased region" description="Low complexity" evidence="2">
    <location>
        <begin position="115"/>
        <end position="126"/>
    </location>
</feature>
<feature type="compositionally biased region" description="Basic and acidic residues" evidence="2">
    <location>
        <begin position="22"/>
        <end position="36"/>
    </location>
</feature>
<dbReference type="PROSITE" id="PS50238">
    <property type="entry name" value="RHOGAP"/>
    <property type="match status" value="1"/>
</dbReference>
<evidence type="ECO:0000256" key="1">
    <source>
        <dbReference type="ARBA" id="ARBA00022468"/>
    </source>
</evidence>
<feature type="region of interest" description="Disordered" evidence="2">
    <location>
        <begin position="734"/>
        <end position="753"/>
    </location>
</feature>
<feature type="compositionally biased region" description="Low complexity" evidence="2">
    <location>
        <begin position="88"/>
        <end position="99"/>
    </location>
</feature>
<feature type="domain" description="Rho-GAP" evidence="3">
    <location>
        <begin position="584"/>
        <end position="843"/>
    </location>
</feature>
<dbReference type="PANTHER" id="PTHR46150">
    <property type="entry name" value="RHO GTPASE-ACTIVATING PROTEIN 100F"/>
    <property type="match status" value="1"/>
</dbReference>
<feature type="compositionally biased region" description="Low complexity" evidence="2">
    <location>
        <begin position="38"/>
        <end position="52"/>
    </location>
</feature>
<dbReference type="SMART" id="SM00324">
    <property type="entry name" value="RhoGAP"/>
    <property type="match status" value="1"/>
</dbReference>
<dbReference type="EMBL" id="CAAE01007062">
    <property type="protein sequence ID" value="CAF89568.1"/>
    <property type="molecule type" value="Genomic_DNA"/>
</dbReference>
<dbReference type="InterPro" id="IPR057459">
    <property type="entry name" value="SYDE1/2_C2"/>
</dbReference>
<feature type="non-terminal residue" evidence="4">
    <location>
        <position position="1"/>
    </location>
</feature>
<dbReference type="InterPro" id="IPR052118">
    <property type="entry name" value="Rho-GAP_regulator"/>
</dbReference>
<reference evidence="4" key="2">
    <citation type="submission" date="2004-02" db="EMBL/GenBank/DDBJ databases">
        <authorList>
            <consortium name="Genoscope"/>
            <consortium name="Whitehead Institute Centre for Genome Research"/>
        </authorList>
    </citation>
    <scope>NUCLEOTIDE SEQUENCE</scope>
</reference>
<dbReference type="GO" id="GO:0046578">
    <property type="term" value="P:regulation of Ras protein signal transduction"/>
    <property type="evidence" value="ECO:0007669"/>
    <property type="project" value="TreeGrafter"/>
</dbReference>
<reference evidence="4" key="1">
    <citation type="journal article" date="2004" name="Nature">
        <title>Genome duplication in the teleost fish Tetraodon nigroviridis reveals the early vertebrate proto-karyotype.</title>
        <authorList>
            <person name="Jaillon O."/>
            <person name="Aury J.-M."/>
            <person name="Brunet F."/>
            <person name="Petit J.-L."/>
            <person name="Stange-Thomann N."/>
            <person name="Mauceli E."/>
            <person name="Bouneau L."/>
            <person name="Fischer C."/>
            <person name="Ozouf-Costaz C."/>
            <person name="Bernot A."/>
            <person name="Nicaud S."/>
            <person name="Jaffe D."/>
            <person name="Fisher S."/>
            <person name="Lutfalla G."/>
            <person name="Dossat C."/>
            <person name="Segurens B."/>
            <person name="Dasilva C."/>
            <person name="Salanoubat M."/>
            <person name="Levy M."/>
            <person name="Boudet N."/>
            <person name="Castellano S."/>
            <person name="Anthouard V."/>
            <person name="Jubin C."/>
            <person name="Castelli V."/>
            <person name="Katinka M."/>
            <person name="Vacherie B."/>
            <person name="Biemont C."/>
            <person name="Skalli Z."/>
            <person name="Cattolico L."/>
            <person name="Poulain J."/>
            <person name="De Berardinis V."/>
            <person name="Cruaud C."/>
            <person name="Duprat S."/>
            <person name="Brottier P."/>
            <person name="Coutanceau J.-P."/>
            <person name="Gouzy J."/>
            <person name="Parra G."/>
            <person name="Lardier G."/>
            <person name="Chapple C."/>
            <person name="McKernan K.J."/>
            <person name="McEwan P."/>
            <person name="Bosak S."/>
            <person name="Kellis M."/>
            <person name="Volff J.-N."/>
            <person name="Guigo R."/>
            <person name="Zody M.C."/>
            <person name="Mesirov J."/>
            <person name="Lindblad-Toh K."/>
            <person name="Birren B."/>
            <person name="Nusbaum C."/>
            <person name="Kahn D."/>
            <person name="Robinson-Rechavi M."/>
            <person name="Laudet V."/>
            <person name="Schachter V."/>
            <person name="Quetier F."/>
            <person name="Saurin W."/>
            <person name="Scarpelli C."/>
            <person name="Wincker P."/>
            <person name="Lander E.S."/>
            <person name="Weissenbach J."/>
            <person name="Roest Crollius H."/>
        </authorList>
    </citation>
    <scope>NUCLEOTIDE SEQUENCE [LARGE SCALE GENOMIC DNA]</scope>
</reference>
<evidence type="ECO:0000256" key="2">
    <source>
        <dbReference type="SAM" id="MobiDB-lite"/>
    </source>
</evidence>
<feature type="region of interest" description="Disordered" evidence="2">
    <location>
        <begin position="845"/>
        <end position="916"/>
    </location>
</feature>
<keyword evidence="1" id="KW-0343">GTPase activation</keyword>
<dbReference type="KEGG" id="tng:GSTEN00003510G001"/>
<feature type="region of interest" description="Disordered" evidence="2">
    <location>
        <begin position="167"/>
        <end position="356"/>
    </location>
</feature>
<dbReference type="AlphaFoldDB" id="Q4TC14"/>
<evidence type="ECO:0000313" key="4">
    <source>
        <dbReference type="EMBL" id="CAF89568.1"/>
    </source>
</evidence>
<feature type="compositionally biased region" description="Basic residues" evidence="2">
    <location>
        <begin position="9"/>
        <end position="21"/>
    </location>
</feature>
<feature type="compositionally biased region" description="Low complexity" evidence="2">
    <location>
        <begin position="223"/>
        <end position="233"/>
    </location>
</feature>
<dbReference type="PANTHER" id="PTHR46150:SF2">
    <property type="entry name" value="RHO GTPASE-ACTIVATING PROTEIN SYDE1"/>
    <property type="match status" value="1"/>
</dbReference>
<organism evidence="4">
    <name type="scientific">Tetraodon nigroviridis</name>
    <name type="common">Spotted green pufferfish</name>
    <name type="synonym">Chelonodon nigroviridis</name>
    <dbReference type="NCBI Taxonomy" id="99883"/>
    <lineage>
        <taxon>Eukaryota</taxon>
        <taxon>Metazoa</taxon>
        <taxon>Chordata</taxon>
        <taxon>Craniata</taxon>
        <taxon>Vertebrata</taxon>
        <taxon>Euteleostomi</taxon>
        <taxon>Actinopterygii</taxon>
        <taxon>Neopterygii</taxon>
        <taxon>Teleostei</taxon>
        <taxon>Neoteleostei</taxon>
        <taxon>Acanthomorphata</taxon>
        <taxon>Eupercaria</taxon>
        <taxon>Tetraodontiformes</taxon>
        <taxon>Tetradontoidea</taxon>
        <taxon>Tetraodontidae</taxon>
        <taxon>Tetraodon</taxon>
    </lineage>
</organism>
<feature type="compositionally biased region" description="Basic and acidic residues" evidence="2">
    <location>
        <begin position="205"/>
        <end position="222"/>
    </location>
</feature>
<feature type="region of interest" description="Disordered" evidence="2">
    <location>
        <begin position="1"/>
        <end position="153"/>
    </location>
</feature>
<sequence length="997" mass="107152">MAEPLLKRTFSRLRGRERWRRKSESRPRELSAEAEPHTPSSSVTTGGAAASAPAPPGTNVTVARKQSWARHASEAPPTDLLPSSTPRSSGWISGASAASLDPSEQCCGRTPAQHGAGAPSGAAASGRVHPEAPRAGGSPDLAASARSGQRAYLQSLERSSRAWLLAAGKPQGSGATNRLPEETGGSIWYNPIPEEEDAGGPPAAEENRRRREAVMRSPRTERAAGSGAAAEGADPGRRPGDADTSPPSQKVTDRLRSPGTVRKLSLKMKKLPELRRRLSLRSSRSHRPDTDGRGGDAAPGSGATSAPVSSNQNVLSRYHLDSSAPPARAQRRPSRGRSGGTRSPERPQGSRRLLRPLTTLAPVLPLGHLSDGDSPELLPRQQAAVVTQEAPSDITSFQLYMGSNLQRCSQRVTGLLTVHLLGLEEMRSRSEDSKEVFLAIQVDGVTRARTGPLALRGPALALNHAFHLELERAQLLRVVMLTPANAQADQKSCGPIRNKVCCLGGVSIPPLFKASRSQQLCVKLEPRGLLYVKLSLQEKWDTQVEQRCLALQYDSSKAASPRQRPLHAPQLPSSSAAPTNVFGVELHRLVEKESAAAPVPLLIQKCVREIEVRGLRVVGLYRLCGSAAVKKELRDWFERSSSAVSLSEELYPDINVITGLSFVCYCPPSSGILKDYLRELPSQLITRSLYQVVREAMVLRPPPAAPESADPELAQRTVELLSCLPAPEKVSQLQEREAGRGLQAPEEPPSAASPPVLQATLSLLLDHLSLVASFSAFNRMTHQNLAVCFGPVLLTPTQEAWRAAGGRGAAQGRGLGEEFSNAVDFKRHIEALHYLLQLWPGGTPGRSPSSGLARSSVSSLSSVPTRRASEDVAPPTTSDPPGRQQDPRLLPEEEAVVSRRSRGGSGRLESPPPVNRYAGDWSVCGRDLLPGPEADYDEVAGSESDGEAWSPGGGVGLYVEELLDFDAPFNCRLSLKDFDTLIRDLDRELAKQINICL</sequence>